<dbReference type="InterPro" id="IPR031733">
    <property type="entry name" value="Dynein_attach_N"/>
</dbReference>
<dbReference type="GeneID" id="117232024"/>
<feature type="domain" description="RNA-polymerase II-associated protein 3-like C-terminal" evidence="11">
    <location>
        <begin position="146"/>
        <end position="235"/>
    </location>
</feature>
<feature type="domain" description="Dynein attachment factor N-terminal" evidence="12">
    <location>
        <begin position="37"/>
        <end position="103"/>
    </location>
</feature>
<keyword evidence="9" id="KW-0966">Cell projection</keyword>
<dbReference type="GO" id="GO:0036159">
    <property type="term" value="P:inner dynein arm assembly"/>
    <property type="evidence" value="ECO:0007669"/>
    <property type="project" value="TreeGrafter"/>
</dbReference>
<evidence type="ECO:0000256" key="8">
    <source>
        <dbReference type="ARBA" id="ARBA00023069"/>
    </source>
</evidence>
<dbReference type="GO" id="GO:0031514">
    <property type="term" value="C:motile cilium"/>
    <property type="evidence" value="ECO:0007669"/>
    <property type="project" value="UniProtKB-SubCell"/>
</dbReference>
<comment type="similarity">
    <text evidence="10">Belongs to the DNAAF19/PR46b family.</text>
</comment>
<dbReference type="KEGG" id="bvk:117232024"/>
<evidence type="ECO:0000256" key="10">
    <source>
        <dbReference type="ARBA" id="ARBA00049986"/>
    </source>
</evidence>
<dbReference type="InterPro" id="IPR025986">
    <property type="entry name" value="RPAP3-like_C"/>
</dbReference>
<organism evidence="13 14">
    <name type="scientific">Bombus vosnesenskii</name>
    <dbReference type="NCBI Taxonomy" id="207650"/>
    <lineage>
        <taxon>Eukaryota</taxon>
        <taxon>Metazoa</taxon>
        <taxon>Ecdysozoa</taxon>
        <taxon>Arthropoda</taxon>
        <taxon>Hexapoda</taxon>
        <taxon>Insecta</taxon>
        <taxon>Pterygota</taxon>
        <taxon>Neoptera</taxon>
        <taxon>Endopterygota</taxon>
        <taxon>Hymenoptera</taxon>
        <taxon>Apocrita</taxon>
        <taxon>Aculeata</taxon>
        <taxon>Apoidea</taxon>
        <taxon>Anthophila</taxon>
        <taxon>Apidae</taxon>
        <taxon>Bombus</taxon>
        <taxon>Pyrobombus</taxon>
    </lineage>
</organism>
<evidence type="ECO:0000313" key="14">
    <source>
        <dbReference type="RefSeq" id="XP_033347012.1"/>
    </source>
</evidence>
<protein>
    <submittedName>
        <fullName evidence="14">Coiled-coil domain-containing protein 103 isoform X1</fullName>
    </submittedName>
</protein>
<keyword evidence="7" id="KW-0282">Flagellum</keyword>
<dbReference type="Pfam" id="PF15867">
    <property type="entry name" value="Dynein_attach_N"/>
    <property type="match status" value="1"/>
</dbReference>
<evidence type="ECO:0000256" key="6">
    <source>
        <dbReference type="ARBA" id="ARBA00022794"/>
    </source>
</evidence>
<dbReference type="GO" id="GO:0007368">
    <property type="term" value="P:determination of left/right symmetry"/>
    <property type="evidence" value="ECO:0007669"/>
    <property type="project" value="TreeGrafter"/>
</dbReference>
<dbReference type="GO" id="GO:0003351">
    <property type="term" value="P:epithelial cilium movement involved in extracellular fluid movement"/>
    <property type="evidence" value="ECO:0007669"/>
    <property type="project" value="TreeGrafter"/>
</dbReference>
<keyword evidence="13" id="KW-1185">Reference proteome</keyword>
<dbReference type="RefSeq" id="XP_033347012.1">
    <property type="nucleotide sequence ID" value="XM_033491121.1"/>
</dbReference>
<comment type="subunit">
    <text evidence="4">Homodimer.</text>
</comment>
<proteinExistence type="inferred from homology"/>
<dbReference type="Pfam" id="PF13877">
    <property type="entry name" value="RPAP3_C"/>
    <property type="match status" value="1"/>
</dbReference>
<evidence type="ECO:0000259" key="12">
    <source>
        <dbReference type="Pfam" id="PF15867"/>
    </source>
</evidence>
<sequence length="272" mass="32220">MIMIFLDILVRKFPLMLKEDTYIFSYSVQMSKLRSPINYKNMELELLQALSADKLYKLQNDAKLRAIEQNVPTYEDFRQLVNAAHLKPLKCDDVKSKIKRCWNPIVHIDNSNVVMPFEKQEMQQQQSEDRLKLWSKSDNISANEIPTTYVKFIQVWKTIKGHKEKFHYLKMSRYTLREKIFCTEISPSLFVEIIDICFRNISITDNIEFIVDILCTLSKCNRFHLTVSFMGQNEKEMCTQLFRNLLINAVYQDEIFKDTIKSLALLYEVVLE</sequence>
<dbReference type="Proteomes" id="UP000504631">
    <property type="component" value="Unplaced"/>
</dbReference>
<keyword evidence="6" id="KW-0970">Cilium biogenesis/degradation</keyword>
<dbReference type="AlphaFoldDB" id="A0A6J3K1R0"/>
<evidence type="ECO:0000256" key="1">
    <source>
        <dbReference type="ARBA" id="ARBA00004048"/>
    </source>
</evidence>
<evidence type="ECO:0000256" key="2">
    <source>
        <dbReference type="ARBA" id="ARBA00004230"/>
    </source>
</evidence>
<evidence type="ECO:0000259" key="11">
    <source>
        <dbReference type="Pfam" id="PF13877"/>
    </source>
</evidence>
<dbReference type="PANTHER" id="PTHR28572:SF1">
    <property type="entry name" value="COILED-COIL DOMAIN-CONTAINING PROTEIN 103"/>
    <property type="match status" value="1"/>
</dbReference>
<accession>A0A6J3K1R0</accession>
<evidence type="ECO:0000256" key="3">
    <source>
        <dbReference type="ARBA" id="ARBA00004496"/>
    </source>
</evidence>
<dbReference type="InterPro" id="IPR042422">
    <property type="entry name" value="CC103"/>
</dbReference>
<evidence type="ECO:0000256" key="5">
    <source>
        <dbReference type="ARBA" id="ARBA00022490"/>
    </source>
</evidence>
<dbReference type="GO" id="GO:0036157">
    <property type="term" value="C:outer dynein arm"/>
    <property type="evidence" value="ECO:0007669"/>
    <property type="project" value="InterPro"/>
</dbReference>
<keyword evidence="5" id="KW-0963">Cytoplasm</keyword>
<reference evidence="14" key="1">
    <citation type="submission" date="2025-08" db="UniProtKB">
        <authorList>
            <consortium name="RefSeq"/>
        </authorList>
    </citation>
    <scope>IDENTIFICATION</scope>
    <source>
        <tissue evidence="14">Muscle</tissue>
    </source>
</reference>
<evidence type="ECO:0000256" key="7">
    <source>
        <dbReference type="ARBA" id="ARBA00022846"/>
    </source>
</evidence>
<evidence type="ECO:0000313" key="13">
    <source>
        <dbReference type="Proteomes" id="UP000504631"/>
    </source>
</evidence>
<comment type="subcellular location">
    <subcellularLocation>
        <location evidence="2">Cell projection</location>
        <location evidence="2">Cilium</location>
        <location evidence="2">Flagellum</location>
    </subcellularLocation>
    <subcellularLocation>
        <location evidence="3">Cytoplasm</location>
    </subcellularLocation>
</comment>
<evidence type="ECO:0000256" key="9">
    <source>
        <dbReference type="ARBA" id="ARBA00023273"/>
    </source>
</evidence>
<dbReference type="PANTHER" id="PTHR28572">
    <property type="entry name" value="COILED-COIL DOMAIN-CONTAINING PROTEIN 103"/>
    <property type="match status" value="1"/>
</dbReference>
<comment type="function">
    <text evidence="1">Dynein-attachment factor required for cilia motility.</text>
</comment>
<name>A0A6J3K1R0_9HYME</name>
<gene>
    <name evidence="14" type="primary">LOC117232024</name>
</gene>
<dbReference type="GO" id="GO:0005576">
    <property type="term" value="C:extracellular region"/>
    <property type="evidence" value="ECO:0007669"/>
    <property type="project" value="GOC"/>
</dbReference>
<keyword evidence="8" id="KW-0969">Cilium</keyword>
<evidence type="ECO:0000256" key="4">
    <source>
        <dbReference type="ARBA" id="ARBA00011738"/>
    </source>
</evidence>